<feature type="transmembrane region" description="Helical" evidence="7">
    <location>
        <begin position="135"/>
        <end position="150"/>
    </location>
</feature>
<keyword evidence="4" id="KW-0408">Iron</keyword>
<protein>
    <submittedName>
        <fullName evidence="9">Electron transport protein yccM</fullName>
    </submittedName>
</protein>
<reference evidence="9 10" key="1">
    <citation type="submission" date="2018-12" db="EMBL/GenBank/DDBJ databases">
        <authorList>
            <consortium name="Pathogen Informatics"/>
        </authorList>
    </citation>
    <scope>NUCLEOTIDE SEQUENCE [LARGE SCALE GENOMIC DNA]</scope>
    <source>
        <strain evidence="9 10">NCTC13652</strain>
    </source>
</reference>
<evidence type="ECO:0000256" key="5">
    <source>
        <dbReference type="ARBA" id="ARBA00023014"/>
    </source>
</evidence>
<dbReference type="PANTHER" id="PTHR30224:SF4">
    <property type="entry name" value="ELECTRON TRANSPORT PROTEIN YCCM-RELATED"/>
    <property type="match status" value="1"/>
</dbReference>
<dbReference type="RefSeq" id="WP_051237985.1">
    <property type="nucleotide sequence ID" value="NZ_JAKDOF010000006.1"/>
</dbReference>
<evidence type="ECO:0000313" key="9">
    <source>
        <dbReference type="EMBL" id="VEI03429.1"/>
    </source>
</evidence>
<feature type="transmembrane region" description="Helical" evidence="7">
    <location>
        <begin position="425"/>
        <end position="443"/>
    </location>
</feature>
<dbReference type="InterPro" id="IPR017900">
    <property type="entry name" value="4Fe4S_Fe_S_CS"/>
</dbReference>
<keyword evidence="7" id="KW-0812">Transmembrane</keyword>
<dbReference type="PROSITE" id="PS51379">
    <property type="entry name" value="4FE4S_FER_2"/>
    <property type="match status" value="1"/>
</dbReference>
<evidence type="ECO:0000256" key="7">
    <source>
        <dbReference type="SAM" id="Phobius"/>
    </source>
</evidence>
<feature type="transmembrane region" description="Helical" evidence="7">
    <location>
        <begin position="284"/>
        <end position="306"/>
    </location>
</feature>
<feature type="transmembrane region" description="Helical" evidence="7">
    <location>
        <begin position="50"/>
        <end position="68"/>
    </location>
</feature>
<evidence type="ECO:0000256" key="3">
    <source>
        <dbReference type="ARBA" id="ARBA00022723"/>
    </source>
</evidence>
<dbReference type="EMBL" id="LR134473">
    <property type="protein sequence ID" value="VEI03429.1"/>
    <property type="molecule type" value="Genomic_DNA"/>
</dbReference>
<keyword evidence="5" id="KW-0411">Iron-sulfur</keyword>
<dbReference type="InterPro" id="IPR017896">
    <property type="entry name" value="4Fe4S_Fe-S-bd"/>
</dbReference>
<organism evidence="9 10">
    <name type="scientific">Acidipropionibacterium jensenii</name>
    <dbReference type="NCBI Taxonomy" id="1749"/>
    <lineage>
        <taxon>Bacteria</taxon>
        <taxon>Bacillati</taxon>
        <taxon>Actinomycetota</taxon>
        <taxon>Actinomycetes</taxon>
        <taxon>Propionibacteriales</taxon>
        <taxon>Propionibacteriaceae</taxon>
        <taxon>Acidipropionibacterium</taxon>
    </lineage>
</organism>
<evidence type="ECO:0000256" key="1">
    <source>
        <dbReference type="ARBA" id="ARBA00004236"/>
    </source>
</evidence>
<gene>
    <name evidence="9" type="primary">yccM</name>
    <name evidence="9" type="ORF">NCTC13652_01633</name>
</gene>
<keyword evidence="2" id="KW-1003">Cell membrane</keyword>
<evidence type="ECO:0000313" key="10">
    <source>
        <dbReference type="Proteomes" id="UP000277858"/>
    </source>
</evidence>
<evidence type="ECO:0000256" key="6">
    <source>
        <dbReference type="ARBA" id="ARBA00023136"/>
    </source>
</evidence>
<sequence>MTTTSHHEVLLDPRIPVRDPNHRQPDPDDEFPPPDLLANRGVNRLLNSRWWPAALQIPILLFFVYLVYDLFAGPRDADMNLGSAVMWILWWSALPIVLLLFGRVWCAVCPFGYLNDLVQKMVGRRHRAPAFLKRNAMWIMLGVFLVVTWFEHVTGIVEAPRASGIMLLLFAAATVAFGALYERRTWCRYVCPVGGLSSNYARAGMLELRAHRSTCSSCQTKACFRGTAQAPGCPMFEFPRAMDTSAECTLCADCVKTCPSNAIRISPRMPTSELWTTLKPRFPVAGLAVGIMGIVLLENATMLPIWDDVMNVLHADVTTTANTAVDFSVAYLPTVAIPAVLVLLAALLAGAINGRTAKQNFSQFGYTMIPLCLGVHIAHACFHLLGEGKALWFSLLHALGMAHPMSTAGGMDMNMGLVPPDAIKTVQYTLIALATAGALYTAYRMAHGNRADPRPGATFAVNAVAIMLLVALNCILFAMPMAMEM</sequence>
<name>A0A3S4URC7_9ACTN</name>
<feature type="transmembrane region" description="Helical" evidence="7">
    <location>
        <begin position="88"/>
        <end position="114"/>
    </location>
</feature>
<evidence type="ECO:0000259" key="8">
    <source>
        <dbReference type="PROSITE" id="PS51379"/>
    </source>
</evidence>
<feature type="transmembrane region" description="Helical" evidence="7">
    <location>
        <begin position="162"/>
        <end position="181"/>
    </location>
</feature>
<dbReference type="GO" id="GO:0051536">
    <property type="term" value="F:iron-sulfur cluster binding"/>
    <property type="evidence" value="ECO:0007669"/>
    <property type="project" value="UniProtKB-KW"/>
</dbReference>
<dbReference type="InterPro" id="IPR052378">
    <property type="entry name" value="NosR_regulator"/>
</dbReference>
<dbReference type="GO" id="GO:0046872">
    <property type="term" value="F:metal ion binding"/>
    <property type="evidence" value="ECO:0007669"/>
    <property type="project" value="UniProtKB-KW"/>
</dbReference>
<dbReference type="GO" id="GO:0005886">
    <property type="term" value="C:plasma membrane"/>
    <property type="evidence" value="ECO:0007669"/>
    <property type="project" value="UniProtKB-SubCell"/>
</dbReference>
<evidence type="ECO:0000256" key="2">
    <source>
        <dbReference type="ARBA" id="ARBA00022475"/>
    </source>
</evidence>
<dbReference type="SUPFAM" id="SSF54862">
    <property type="entry name" value="4Fe-4S ferredoxins"/>
    <property type="match status" value="1"/>
</dbReference>
<feature type="domain" description="4Fe-4S ferredoxin-type" evidence="8">
    <location>
        <begin position="238"/>
        <end position="268"/>
    </location>
</feature>
<keyword evidence="3" id="KW-0479">Metal-binding</keyword>
<accession>A0A3S4URC7</accession>
<keyword evidence="10" id="KW-1185">Reference proteome</keyword>
<dbReference type="Pfam" id="PF12801">
    <property type="entry name" value="Fer4_5"/>
    <property type="match status" value="2"/>
</dbReference>
<dbReference type="OrthoDB" id="9784262at2"/>
<proteinExistence type="predicted"/>
<feature type="transmembrane region" description="Helical" evidence="7">
    <location>
        <begin position="364"/>
        <end position="385"/>
    </location>
</feature>
<feature type="transmembrane region" description="Helical" evidence="7">
    <location>
        <begin position="463"/>
        <end position="483"/>
    </location>
</feature>
<comment type="subcellular location">
    <subcellularLocation>
        <location evidence="1">Cell membrane</location>
    </subcellularLocation>
</comment>
<dbReference type="STRING" id="1122997.GCA_000425285_00002"/>
<feature type="transmembrane region" description="Helical" evidence="7">
    <location>
        <begin position="330"/>
        <end position="352"/>
    </location>
</feature>
<dbReference type="Proteomes" id="UP000277858">
    <property type="component" value="Chromosome"/>
</dbReference>
<dbReference type="AlphaFoldDB" id="A0A3S4URC7"/>
<keyword evidence="6 7" id="KW-0472">Membrane</keyword>
<evidence type="ECO:0000256" key="4">
    <source>
        <dbReference type="ARBA" id="ARBA00023004"/>
    </source>
</evidence>
<dbReference type="PROSITE" id="PS00198">
    <property type="entry name" value="4FE4S_FER_1"/>
    <property type="match status" value="1"/>
</dbReference>
<dbReference type="PANTHER" id="PTHR30224">
    <property type="entry name" value="ELECTRON TRANSPORT PROTEIN"/>
    <property type="match status" value="1"/>
</dbReference>
<keyword evidence="7" id="KW-1133">Transmembrane helix</keyword>